<dbReference type="EMBL" id="JARGEI010000018">
    <property type="protein sequence ID" value="KAJ8715750.1"/>
    <property type="molecule type" value="Genomic_DNA"/>
</dbReference>
<dbReference type="PANTHER" id="PTHR47027:SF20">
    <property type="entry name" value="REVERSE TRANSCRIPTASE-LIKE PROTEIN WITH RNA-DIRECTED DNA POLYMERASE DOMAIN"/>
    <property type="match status" value="1"/>
</dbReference>
<protein>
    <recommendedName>
        <fullName evidence="3">Endonuclease-reverse transcriptase</fullName>
    </recommendedName>
</protein>
<evidence type="ECO:0000313" key="1">
    <source>
        <dbReference type="EMBL" id="KAJ8715750.1"/>
    </source>
</evidence>
<gene>
    <name evidence="1" type="ORF">PYW07_010232</name>
</gene>
<keyword evidence="2" id="KW-1185">Reference proteome</keyword>
<dbReference type="Proteomes" id="UP001231518">
    <property type="component" value="Chromosome 24"/>
</dbReference>
<evidence type="ECO:0008006" key="3">
    <source>
        <dbReference type="Google" id="ProtNLM"/>
    </source>
</evidence>
<sequence>MLQDLSDASLEVGLKMNMSKTKIMTNSSKRTISVDGENVQYVQEYIYLGQVVSFQARQDKEIARRTENAWKSYWSMKELFKGNLPLSLKRKLMDMCILPILTYGAQTWSLTNIQKSKLKVCQRAMECSILGVKLTDRIRNTILRSKTQIIDVAQKAAQLKWDWAGHVCRMPIERWASKTQGWCPETARRGRGRPRRRWRDDLDVFLENWQEVAQSRERWKEWREAFAQQWDSTG</sequence>
<evidence type="ECO:0000313" key="2">
    <source>
        <dbReference type="Proteomes" id="UP001231518"/>
    </source>
</evidence>
<comment type="caution">
    <text evidence="1">The sequence shown here is derived from an EMBL/GenBank/DDBJ whole genome shotgun (WGS) entry which is preliminary data.</text>
</comment>
<accession>A0AAD7YH22</accession>
<reference evidence="1" key="1">
    <citation type="submission" date="2023-03" db="EMBL/GenBank/DDBJ databases">
        <title>Chromosome-level genomes of two armyworms, Mythimna separata and Mythimna loreyi, provide insights into the biosynthesis and reception of sex pheromones.</title>
        <authorList>
            <person name="Zhao H."/>
        </authorList>
    </citation>
    <scope>NUCLEOTIDE SEQUENCE</scope>
    <source>
        <strain evidence="1">BeijingLab</strain>
        <tissue evidence="1">Pupa</tissue>
    </source>
</reference>
<dbReference type="AlphaFoldDB" id="A0AAD7YH22"/>
<proteinExistence type="predicted"/>
<dbReference type="PANTHER" id="PTHR47027">
    <property type="entry name" value="REVERSE TRANSCRIPTASE DOMAIN-CONTAINING PROTEIN"/>
    <property type="match status" value="1"/>
</dbReference>
<organism evidence="1 2">
    <name type="scientific">Mythimna separata</name>
    <name type="common">Oriental armyworm</name>
    <name type="synonym">Pseudaletia separata</name>
    <dbReference type="NCBI Taxonomy" id="271217"/>
    <lineage>
        <taxon>Eukaryota</taxon>
        <taxon>Metazoa</taxon>
        <taxon>Ecdysozoa</taxon>
        <taxon>Arthropoda</taxon>
        <taxon>Hexapoda</taxon>
        <taxon>Insecta</taxon>
        <taxon>Pterygota</taxon>
        <taxon>Neoptera</taxon>
        <taxon>Endopterygota</taxon>
        <taxon>Lepidoptera</taxon>
        <taxon>Glossata</taxon>
        <taxon>Ditrysia</taxon>
        <taxon>Noctuoidea</taxon>
        <taxon>Noctuidae</taxon>
        <taxon>Noctuinae</taxon>
        <taxon>Hadenini</taxon>
        <taxon>Mythimna</taxon>
    </lineage>
</organism>
<name>A0AAD7YH22_MYTSE</name>